<dbReference type="Proteomes" id="UP000006882">
    <property type="component" value="Chromosome G4"/>
</dbReference>
<evidence type="ECO:0000256" key="3">
    <source>
        <dbReference type="PROSITE-ProRule" id="PRU00023"/>
    </source>
</evidence>
<organism evidence="5 6">
    <name type="scientific">Prunus persica</name>
    <name type="common">Peach</name>
    <name type="synonym">Amygdalus persica</name>
    <dbReference type="NCBI Taxonomy" id="3760"/>
    <lineage>
        <taxon>Eukaryota</taxon>
        <taxon>Viridiplantae</taxon>
        <taxon>Streptophyta</taxon>
        <taxon>Embryophyta</taxon>
        <taxon>Tracheophyta</taxon>
        <taxon>Spermatophyta</taxon>
        <taxon>Magnoliopsida</taxon>
        <taxon>eudicotyledons</taxon>
        <taxon>Gunneridae</taxon>
        <taxon>Pentapetalae</taxon>
        <taxon>rosids</taxon>
        <taxon>fabids</taxon>
        <taxon>Rosales</taxon>
        <taxon>Rosaceae</taxon>
        <taxon>Amygdaloideae</taxon>
        <taxon>Amygdaleae</taxon>
        <taxon>Prunus</taxon>
    </lineage>
</organism>
<name>A0A251PNR7_PRUPE</name>
<protein>
    <submittedName>
        <fullName evidence="5">Uncharacterized protein</fullName>
    </submittedName>
</protein>
<dbReference type="GO" id="GO:0016020">
    <property type="term" value="C:membrane"/>
    <property type="evidence" value="ECO:0000318"/>
    <property type="project" value="GO_Central"/>
</dbReference>
<dbReference type="InterPro" id="IPR002110">
    <property type="entry name" value="Ankyrin_rpt"/>
</dbReference>
<dbReference type="SMR" id="A0A251PNR7"/>
<reference evidence="5 6" key="1">
    <citation type="journal article" date="2013" name="Nat. Genet.">
        <title>The high-quality draft genome of peach (Prunus persica) identifies unique patterns of genetic diversity, domestication and genome evolution.</title>
        <authorList>
            <consortium name="International Peach Genome Initiative"/>
            <person name="Verde I."/>
            <person name="Abbott A.G."/>
            <person name="Scalabrin S."/>
            <person name="Jung S."/>
            <person name="Shu S."/>
            <person name="Marroni F."/>
            <person name="Zhebentyayeva T."/>
            <person name="Dettori M.T."/>
            <person name="Grimwood J."/>
            <person name="Cattonaro F."/>
            <person name="Zuccolo A."/>
            <person name="Rossini L."/>
            <person name="Jenkins J."/>
            <person name="Vendramin E."/>
            <person name="Meisel L.A."/>
            <person name="Decroocq V."/>
            <person name="Sosinski B."/>
            <person name="Prochnik S."/>
            <person name="Mitros T."/>
            <person name="Policriti A."/>
            <person name="Cipriani G."/>
            <person name="Dondini L."/>
            <person name="Ficklin S."/>
            <person name="Goodstein D.M."/>
            <person name="Xuan P."/>
            <person name="Del Fabbro C."/>
            <person name="Aramini V."/>
            <person name="Copetti D."/>
            <person name="Gonzalez S."/>
            <person name="Horner D.S."/>
            <person name="Falchi R."/>
            <person name="Lucas S."/>
            <person name="Mica E."/>
            <person name="Maldonado J."/>
            <person name="Lazzari B."/>
            <person name="Bielenberg D."/>
            <person name="Pirona R."/>
            <person name="Miculan M."/>
            <person name="Barakat A."/>
            <person name="Testolin R."/>
            <person name="Stella A."/>
            <person name="Tartarini S."/>
            <person name="Tonutti P."/>
            <person name="Arus P."/>
            <person name="Orellana A."/>
            <person name="Wells C."/>
            <person name="Main D."/>
            <person name="Vizzotto G."/>
            <person name="Silva H."/>
            <person name="Salamini F."/>
            <person name="Schmutz J."/>
            <person name="Morgante M."/>
            <person name="Rokhsar D.S."/>
        </authorList>
    </citation>
    <scope>NUCLEOTIDE SEQUENCE [LARGE SCALE GENOMIC DNA]</scope>
    <source>
        <strain evidence="6">cv. Nemared</strain>
    </source>
</reference>
<dbReference type="PANTHER" id="PTHR24186:SF50">
    <property type="entry name" value="ANKYRIN REPEAT-CONTAINING PROTEIN ITN1-LIKE ISOFORM X1"/>
    <property type="match status" value="1"/>
</dbReference>
<keyword evidence="4" id="KW-0472">Membrane</keyword>
<dbReference type="SMART" id="SM00248">
    <property type="entry name" value="ANK"/>
    <property type="match status" value="9"/>
</dbReference>
<feature type="repeat" description="ANK" evidence="3">
    <location>
        <begin position="261"/>
        <end position="288"/>
    </location>
</feature>
<feature type="transmembrane region" description="Helical" evidence="4">
    <location>
        <begin position="566"/>
        <end position="582"/>
    </location>
</feature>
<dbReference type="InterPro" id="IPR036770">
    <property type="entry name" value="Ankyrin_rpt-contain_sf"/>
</dbReference>
<feature type="transmembrane region" description="Helical" evidence="4">
    <location>
        <begin position="467"/>
        <end position="484"/>
    </location>
</feature>
<keyword evidence="6" id="KW-1185">Reference proteome</keyword>
<evidence type="ECO:0000313" key="6">
    <source>
        <dbReference type="Proteomes" id="UP000006882"/>
    </source>
</evidence>
<keyword evidence="4" id="KW-1133">Transmembrane helix</keyword>
<dbReference type="EMBL" id="CM007654">
    <property type="protein sequence ID" value="ONI13226.1"/>
    <property type="molecule type" value="Genomic_DNA"/>
</dbReference>
<dbReference type="Gene3D" id="1.25.40.20">
    <property type="entry name" value="Ankyrin repeat-containing domain"/>
    <property type="match status" value="1"/>
</dbReference>
<dbReference type="Gramene" id="ONI13226">
    <property type="protein sequence ID" value="ONI13226"/>
    <property type="gene ID" value="PRUPE_4G211100"/>
</dbReference>
<keyword evidence="4" id="KW-0812">Transmembrane</keyword>
<feature type="transmembrane region" description="Helical" evidence="4">
    <location>
        <begin position="435"/>
        <end position="455"/>
    </location>
</feature>
<dbReference type="AlphaFoldDB" id="A0A251PNR7"/>
<dbReference type="SUPFAM" id="SSF48403">
    <property type="entry name" value="Ankyrin repeat"/>
    <property type="match status" value="1"/>
</dbReference>
<dbReference type="PROSITE" id="PS50297">
    <property type="entry name" value="ANK_REP_REGION"/>
    <property type="match status" value="4"/>
</dbReference>
<gene>
    <name evidence="5" type="ORF">PRUPE_4G211100</name>
</gene>
<dbReference type="PROSITE" id="PS50088">
    <property type="entry name" value="ANK_REPEAT"/>
    <property type="match status" value="4"/>
</dbReference>
<evidence type="ECO:0000256" key="2">
    <source>
        <dbReference type="ARBA" id="ARBA00023043"/>
    </source>
</evidence>
<evidence type="ECO:0000256" key="1">
    <source>
        <dbReference type="ARBA" id="ARBA00022737"/>
    </source>
</evidence>
<dbReference type="eggNOG" id="KOG0504">
    <property type="taxonomic scope" value="Eukaryota"/>
</dbReference>
<feature type="transmembrane region" description="Helical" evidence="4">
    <location>
        <begin position="534"/>
        <end position="554"/>
    </location>
</feature>
<keyword evidence="1" id="KW-0677">Repeat</keyword>
<dbReference type="STRING" id="3760.A0A251PNR7"/>
<feature type="transmembrane region" description="Helical" evidence="4">
    <location>
        <begin position="505"/>
        <end position="522"/>
    </location>
</feature>
<evidence type="ECO:0000313" key="5">
    <source>
        <dbReference type="EMBL" id="ONI13226.1"/>
    </source>
</evidence>
<keyword evidence="2 3" id="KW-0040">ANK repeat</keyword>
<feature type="repeat" description="ANK" evidence="3">
    <location>
        <begin position="67"/>
        <end position="90"/>
    </location>
</feature>
<feature type="repeat" description="ANK" evidence="3">
    <location>
        <begin position="121"/>
        <end position="142"/>
    </location>
</feature>
<dbReference type="PANTHER" id="PTHR24186">
    <property type="entry name" value="PROTEIN PHOSPHATASE 1 REGULATORY SUBUNIT"/>
    <property type="match status" value="1"/>
</dbReference>
<proteinExistence type="predicted"/>
<sequence>MDPSVYEAAESGDVGFFRRADASIDLLCQKTPAHNSIFHIAAEYKRIHFFRDVLDDPSLLFWAPNKKGNTPLHVAARVGCDEIVKLLIEHAKKLLHIEGADEERGPTNGEANKLLRMTNFQEDTALHVAARCGHVEVVNLLMAEDPGLCCLINFNKESPLFLATRHGFPLVARSILNECPISPSFRGFNGVTTLHVAVTYMDEEWKGIVETMVSKYPDIIKKADDALRWTSLHYAAFGGNLEATQLLMQRDSSVSYILDKSGMSALHVAAYAGHTDVMEEMIRCRPDICDLVNHYGQTALHAAVLGGRTNVIMHSLNVSKLAVLINEADVDGNTPLHLAAIKKNPEIIRALTGDPRVDKIATNGKFSQAYNICLSQNIGEQEIFGSSSPRVLDNLGSSIGLPYFHGQIRRDFWNVPEKDTIEGEKEHEQRRGSRLLIATVVAGITFAATFVDTGASGSDGRGIELEVFYVLNLLSLLSSFFVIYNEIVGKNLVMPTRSASEFTRLSVSAMLVANIAWLSATQRGDTELSLLESVHFIISHIIVFLCFFFLPELTEALRTKEKQRQLYNRGFSFSAWYVLAYIRKKFQKQHAL</sequence>
<feature type="repeat" description="ANK" evidence="3">
    <location>
        <begin position="331"/>
        <end position="351"/>
    </location>
</feature>
<evidence type="ECO:0000256" key="4">
    <source>
        <dbReference type="SAM" id="Phobius"/>
    </source>
</evidence>
<accession>A0A251PNR7</accession>
<dbReference type="Pfam" id="PF12796">
    <property type="entry name" value="Ank_2"/>
    <property type="match status" value="2"/>
</dbReference>
<dbReference type="OrthoDB" id="821686at2759"/>